<dbReference type="SUPFAM" id="SSF103473">
    <property type="entry name" value="MFS general substrate transporter"/>
    <property type="match status" value="1"/>
</dbReference>
<reference evidence="2 3" key="1">
    <citation type="journal article" date="2008" name="J. Bacteriol.">
        <title>The complete genome sequence of Thermococcus onnurineus NA1 reveals a mixed heterotrophic and carboxydotrophic metabolism.</title>
        <authorList>
            <person name="Lee H.S."/>
            <person name="Kang S.G."/>
            <person name="Bae S.S."/>
            <person name="Lim J.K."/>
            <person name="Cho Y."/>
            <person name="Kim Y.J."/>
            <person name="Jeon J.H."/>
            <person name="Cha S.S."/>
            <person name="Kwon K.K."/>
            <person name="Kim H.T."/>
            <person name="Park C.J."/>
            <person name="Lee H.W."/>
            <person name="Kim S.I."/>
            <person name="Chun J."/>
            <person name="Colwell R.R."/>
            <person name="Kim S.J."/>
            <person name="Lee J.H."/>
        </authorList>
    </citation>
    <scope>NUCLEOTIDE SEQUENCE [LARGE SCALE GENOMIC DNA]</scope>
    <source>
        <strain evidence="2 3">NA1</strain>
    </source>
</reference>
<protein>
    <submittedName>
        <fullName evidence="2">Hypothetical permease</fullName>
    </submittedName>
</protein>
<feature type="transmembrane region" description="Helical" evidence="1">
    <location>
        <begin position="159"/>
        <end position="178"/>
    </location>
</feature>
<feature type="transmembrane region" description="Helical" evidence="1">
    <location>
        <begin position="90"/>
        <end position="113"/>
    </location>
</feature>
<feature type="transmembrane region" description="Helical" evidence="1">
    <location>
        <begin position="7"/>
        <end position="25"/>
    </location>
</feature>
<organism evidence="2 3">
    <name type="scientific">Thermococcus onnurineus (strain NA1)</name>
    <dbReference type="NCBI Taxonomy" id="523850"/>
    <lineage>
        <taxon>Archaea</taxon>
        <taxon>Methanobacteriati</taxon>
        <taxon>Methanobacteriota</taxon>
        <taxon>Thermococci</taxon>
        <taxon>Thermococcales</taxon>
        <taxon>Thermococcaceae</taxon>
        <taxon>Thermococcus</taxon>
    </lineage>
</organism>
<keyword evidence="1" id="KW-1133">Transmembrane helix</keyword>
<evidence type="ECO:0000313" key="2">
    <source>
        <dbReference type="EMBL" id="ACJ16291.1"/>
    </source>
</evidence>
<dbReference type="eggNOG" id="arCOG00132">
    <property type="taxonomic scope" value="Archaea"/>
</dbReference>
<feature type="transmembrane region" description="Helical" evidence="1">
    <location>
        <begin position="206"/>
        <end position="223"/>
    </location>
</feature>
<name>B6YVW8_THEON</name>
<dbReference type="KEGG" id="ton:TON_0803"/>
<dbReference type="PATRIC" id="fig|523850.10.peg.810"/>
<keyword evidence="1" id="KW-0812">Transmembrane</keyword>
<dbReference type="RefSeq" id="WP_012571763.1">
    <property type="nucleotide sequence ID" value="NC_011529.1"/>
</dbReference>
<feature type="transmembrane region" description="Helical" evidence="1">
    <location>
        <begin position="134"/>
        <end position="153"/>
    </location>
</feature>
<dbReference type="Gene3D" id="1.20.1250.20">
    <property type="entry name" value="MFS general substrate transporter like domains"/>
    <property type="match status" value="1"/>
</dbReference>
<dbReference type="InterPro" id="IPR053160">
    <property type="entry name" value="MFS_DHA3_Transporter"/>
</dbReference>
<dbReference type="OrthoDB" id="85689at2157"/>
<keyword evidence="3" id="KW-1185">Reference proteome</keyword>
<dbReference type="GeneID" id="7017106"/>
<dbReference type="GO" id="GO:0022857">
    <property type="term" value="F:transmembrane transporter activity"/>
    <property type="evidence" value="ECO:0007669"/>
    <property type="project" value="InterPro"/>
</dbReference>
<accession>B6YVW8</accession>
<feature type="transmembrane region" description="Helical" evidence="1">
    <location>
        <begin position="65"/>
        <end position="84"/>
    </location>
</feature>
<dbReference type="Pfam" id="PF07690">
    <property type="entry name" value="MFS_1"/>
    <property type="match status" value="1"/>
</dbReference>
<dbReference type="InterPro" id="IPR011701">
    <property type="entry name" value="MFS"/>
</dbReference>
<feature type="transmembrane region" description="Helical" evidence="1">
    <location>
        <begin position="229"/>
        <end position="247"/>
    </location>
</feature>
<dbReference type="EMBL" id="CP000855">
    <property type="protein sequence ID" value="ACJ16291.1"/>
    <property type="molecule type" value="Genomic_DNA"/>
</dbReference>
<dbReference type="HOGENOM" id="CLU_046685_3_0_2"/>
<gene>
    <name evidence="2" type="ordered locus">TON_0803</name>
</gene>
<evidence type="ECO:0000256" key="1">
    <source>
        <dbReference type="SAM" id="Phobius"/>
    </source>
</evidence>
<evidence type="ECO:0000313" key="3">
    <source>
        <dbReference type="Proteomes" id="UP000002727"/>
    </source>
</evidence>
<feature type="transmembrane region" description="Helical" evidence="1">
    <location>
        <begin position="268"/>
        <end position="283"/>
    </location>
</feature>
<dbReference type="InterPro" id="IPR036259">
    <property type="entry name" value="MFS_trans_sf"/>
</dbReference>
<feature type="transmembrane region" description="Helical" evidence="1">
    <location>
        <begin position="37"/>
        <end position="58"/>
    </location>
</feature>
<dbReference type="AlphaFoldDB" id="B6YVW8"/>
<dbReference type="Proteomes" id="UP000002727">
    <property type="component" value="Chromosome"/>
</dbReference>
<feature type="transmembrane region" description="Helical" evidence="1">
    <location>
        <begin position="352"/>
        <end position="372"/>
    </location>
</feature>
<proteinExistence type="predicted"/>
<dbReference type="PANTHER" id="PTHR23530">
    <property type="entry name" value="TRANSPORT PROTEIN-RELATED"/>
    <property type="match status" value="1"/>
</dbReference>
<dbReference type="PANTHER" id="PTHR23530:SF1">
    <property type="entry name" value="PERMEASE, MAJOR FACILITATOR SUPERFAMILY-RELATED"/>
    <property type="match status" value="1"/>
</dbReference>
<keyword evidence="1" id="KW-0472">Membrane</keyword>
<sequence length="378" mass="41650">MDCIKRFYLAGFLYIALYAGFYQVYLQSLGLSKGQIGLLAAVSLLLVAFLEVPTGVVADKISKKTSVLVARALFLASLPLLYFANSFADVFLATIIGALSTAFTTGAETGWLYELLKRDGRADEYPRVYGRLRSFEMAGGFVGTLTGGILADFAGSMRLPIILSLPFVLTSLLILVTIPKDTVRSGLPYGHHLLESIRFVWNSREVLWLFIYANIIGLPVTLFTAFMQLYFYGFLASVLAVSGVVALHMTINSISWYIDVGDKVRERLYLYAGILLPFLSLLAGLSGWFGLITLVLETFIFAQAFKEWQGRFQKAIPDEKRATVGSLYSLIAATTNGALNAVLGWLFDYVGIMRGIVLASVFFLGLSSLAFTKKMRNL</sequence>
<dbReference type="STRING" id="523850.TON_0803"/>